<dbReference type="eggNOG" id="COG0710">
    <property type="taxonomic scope" value="Bacteria"/>
</dbReference>
<evidence type="ECO:0000256" key="5">
    <source>
        <dbReference type="ARBA" id="ARBA00023270"/>
    </source>
</evidence>
<comment type="catalytic activity">
    <reaction evidence="1">
        <text>3-dehydroquinate = 3-dehydroshikimate + H2O</text>
        <dbReference type="Rhea" id="RHEA:21096"/>
        <dbReference type="ChEBI" id="CHEBI:15377"/>
        <dbReference type="ChEBI" id="CHEBI:16630"/>
        <dbReference type="ChEBI" id="CHEBI:32364"/>
        <dbReference type="EC" id="4.2.1.10"/>
    </reaction>
</comment>
<dbReference type="NCBIfam" id="TIGR01093">
    <property type="entry name" value="aroD"/>
    <property type="match status" value="1"/>
</dbReference>
<dbReference type="InterPro" id="IPR050146">
    <property type="entry name" value="Type-I_3-dehydroquinase"/>
</dbReference>
<keyword evidence="4" id="KW-0456">Lyase</keyword>
<dbReference type="InterPro" id="IPR001381">
    <property type="entry name" value="DHquinase_I"/>
</dbReference>
<comment type="caution">
    <text evidence="6">The sequence shown here is derived from an EMBL/GenBank/DDBJ whole genome shotgun (WGS) entry which is preliminary data.</text>
</comment>
<name>A0A1X0VEA9_LEUPS</name>
<sequence length="295" mass="32761">MTLRQLLHIPATTDKPLIAVPLMLGPTGKLTPFAKKLQAQNPDIVEWRADYIADDFSQAVMWQQVKAGAQAELNQKNVSTMTEAKMLAEIDNAKQEFLANWPMMNQQVIKELTAAVFNSVGEFPVLLTYRTQSQGGKGEMSPVEVATFLTFALQSGYPFAAVDIEYTMPEELRTKVITTARQKQVPVILSYHDMNQTPDDLHAQLVDMARSDIDVIKLAVMPQNDNDVDRLLLATRAFSESQDKPLITMSMGQLGEKTRIIGYQFGSELTFAALDGTPISAPGQISINELLQAWQ</sequence>
<keyword evidence="3" id="KW-0057">Aromatic amino acid biosynthesis</keyword>
<evidence type="ECO:0000256" key="1">
    <source>
        <dbReference type="ARBA" id="ARBA00001864"/>
    </source>
</evidence>
<evidence type="ECO:0000313" key="7">
    <source>
        <dbReference type="Proteomes" id="UP000192288"/>
    </source>
</evidence>
<organism evidence="6 7">
    <name type="scientific">Leuconostoc pseudomesenteroides</name>
    <dbReference type="NCBI Taxonomy" id="33968"/>
    <lineage>
        <taxon>Bacteria</taxon>
        <taxon>Bacillati</taxon>
        <taxon>Bacillota</taxon>
        <taxon>Bacilli</taxon>
        <taxon>Lactobacillales</taxon>
        <taxon>Lactobacillaceae</taxon>
        <taxon>Leuconostoc</taxon>
    </lineage>
</organism>
<keyword evidence="5" id="KW-0704">Schiff base</keyword>
<dbReference type="GO" id="GO:0003855">
    <property type="term" value="F:3-dehydroquinate dehydratase activity"/>
    <property type="evidence" value="ECO:0007669"/>
    <property type="project" value="UniProtKB-EC"/>
</dbReference>
<reference evidence="6 7" key="1">
    <citation type="journal article" date="2017" name="Front. Microbiol.">
        <title>Genomic Characterization of Dairy Associated Leuconostoc Species and Diversity of Leuconostocs in Undefined Mixed Mesophilic Starter Cultures.</title>
        <authorList>
            <person name="Frantzen C.A."/>
            <person name="Kot W."/>
            <person name="Pedersen T.B."/>
            <person name="Ardo Y.M."/>
            <person name="Broadbent J.R."/>
            <person name="Neve H."/>
            <person name="Hansen L.H."/>
            <person name="Dal Bello F."/>
            <person name="Ostlie H.M."/>
            <person name="Kleppen H.P."/>
            <person name="Vogensen F.K."/>
            <person name="Holo H."/>
        </authorList>
    </citation>
    <scope>NUCLEOTIDE SEQUENCE [LARGE SCALE GENOMIC DNA]</scope>
    <source>
        <strain evidence="6 7">LMGCF08</strain>
    </source>
</reference>
<evidence type="ECO:0000256" key="2">
    <source>
        <dbReference type="ARBA" id="ARBA00012060"/>
    </source>
</evidence>
<dbReference type="GO" id="GO:0009073">
    <property type="term" value="P:aromatic amino acid family biosynthetic process"/>
    <property type="evidence" value="ECO:0007669"/>
    <property type="project" value="UniProtKB-KW"/>
</dbReference>
<dbReference type="CDD" id="cd00502">
    <property type="entry name" value="DHQase_I"/>
    <property type="match status" value="1"/>
</dbReference>
<dbReference type="Gene3D" id="3.20.20.70">
    <property type="entry name" value="Aldolase class I"/>
    <property type="match status" value="1"/>
</dbReference>
<evidence type="ECO:0000256" key="4">
    <source>
        <dbReference type="ARBA" id="ARBA00023239"/>
    </source>
</evidence>
<proteinExistence type="predicted"/>
<accession>A0A1X0VEA9</accession>
<dbReference type="EMBL" id="MPLS01000012">
    <property type="protein sequence ID" value="ORI97916.1"/>
    <property type="molecule type" value="Genomic_DNA"/>
</dbReference>
<dbReference type="Proteomes" id="UP000192288">
    <property type="component" value="Unassembled WGS sequence"/>
</dbReference>
<dbReference type="RefSeq" id="WP_036066244.1">
    <property type="nucleotide sequence ID" value="NZ_MPLS01000012.1"/>
</dbReference>
<protein>
    <recommendedName>
        <fullName evidence="2">3-dehydroquinate dehydratase</fullName>
        <ecNumber evidence="2">4.2.1.10</ecNumber>
    </recommendedName>
</protein>
<evidence type="ECO:0000313" key="6">
    <source>
        <dbReference type="EMBL" id="ORI97916.1"/>
    </source>
</evidence>
<keyword evidence="3" id="KW-0028">Amino-acid biosynthesis</keyword>
<dbReference type="PANTHER" id="PTHR43699">
    <property type="entry name" value="3-DEHYDROQUINATE DEHYDRATASE"/>
    <property type="match status" value="1"/>
</dbReference>
<dbReference type="InterPro" id="IPR013785">
    <property type="entry name" value="Aldolase_TIM"/>
</dbReference>
<dbReference type="PANTHER" id="PTHR43699:SF1">
    <property type="entry name" value="3-DEHYDROQUINATE DEHYDRATASE"/>
    <property type="match status" value="1"/>
</dbReference>
<dbReference type="AlphaFoldDB" id="A0A1X0VEA9"/>
<gene>
    <name evidence="6" type="ORF">BMR96_04875</name>
</gene>
<evidence type="ECO:0000256" key="3">
    <source>
        <dbReference type="ARBA" id="ARBA00023141"/>
    </source>
</evidence>
<dbReference type="GO" id="GO:0046279">
    <property type="term" value="P:3,4-dihydroxybenzoate biosynthetic process"/>
    <property type="evidence" value="ECO:0007669"/>
    <property type="project" value="TreeGrafter"/>
</dbReference>
<dbReference type="EC" id="4.2.1.10" evidence="2"/>
<dbReference type="SUPFAM" id="SSF51569">
    <property type="entry name" value="Aldolase"/>
    <property type="match status" value="1"/>
</dbReference>
<dbReference type="STRING" id="33968.BMS77_08740"/>
<dbReference type="Pfam" id="PF01487">
    <property type="entry name" value="DHquinase_I"/>
    <property type="match status" value="1"/>
</dbReference>